<dbReference type="SUPFAM" id="SSF55681">
    <property type="entry name" value="Class II aaRS and biotin synthetases"/>
    <property type="match status" value="1"/>
</dbReference>
<comment type="subcellular location">
    <subcellularLocation>
        <location evidence="7">Cytoplasm</location>
    </subcellularLocation>
</comment>
<reference evidence="9 10" key="1">
    <citation type="submission" date="2019-02" db="EMBL/GenBank/DDBJ databases">
        <title>Deep-cultivation of Planctomycetes and their phenomic and genomic characterization uncovers novel biology.</title>
        <authorList>
            <person name="Wiegand S."/>
            <person name="Jogler M."/>
            <person name="Boedeker C."/>
            <person name="Pinto D."/>
            <person name="Vollmers J."/>
            <person name="Rivas-Marin E."/>
            <person name="Kohn T."/>
            <person name="Peeters S.H."/>
            <person name="Heuer A."/>
            <person name="Rast P."/>
            <person name="Oberbeckmann S."/>
            <person name="Bunk B."/>
            <person name="Jeske O."/>
            <person name="Meyerdierks A."/>
            <person name="Storesund J.E."/>
            <person name="Kallscheuer N."/>
            <person name="Luecker S."/>
            <person name="Lage O.M."/>
            <person name="Pohl T."/>
            <person name="Merkel B.J."/>
            <person name="Hornburger P."/>
            <person name="Mueller R.-W."/>
            <person name="Bruemmer F."/>
            <person name="Labrenz M."/>
            <person name="Spormann A.M."/>
            <person name="Op Den Camp H."/>
            <person name="Overmann J."/>
            <person name="Amann R."/>
            <person name="Jetten M.S.M."/>
            <person name="Mascher T."/>
            <person name="Medema M.H."/>
            <person name="Devos D.P."/>
            <person name="Kaster A.-K."/>
            <person name="Ovreas L."/>
            <person name="Rohde M."/>
            <person name="Galperin M.Y."/>
            <person name="Jogler C."/>
        </authorList>
    </citation>
    <scope>NUCLEOTIDE SEQUENCE [LARGE SCALE GENOMIC DNA]</scope>
    <source>
        <strain evidence="9 10">Pla108</strain>
    </source>
</reference>
<dbReference type="FunFam" id="3.30.930.10:FF:000016">
    <property type="entry name" value="Asparagine--tRNA ligase"/>
    <property type="match status" value="1"/>
</dbReference>
<evidence type="ECO:0000256" key="4">
    <source>
        <dbReference type="ARBA" id="ARBA00022840"/>
    </source>
</evidence>
<dbReference type="GO" id="GO:0005737">
    <property type="term" value="C:cytoplasm"/>
    <property type="evidence" value="ECO:0007669"/>
    <property type="project" value="UniProtKB-SubCell"/>
</dbReference>
<dbReference type="PROSITE" id="PS50862">
    <property type="entry name" value="AA_TRNA_LIGASE_II"/>
    <property type="match status" value="1"/>
</dbReference>
<evidence type="ECO:0000256" key="6">
    <source>
        <dbReference type="ARBA" id="ARBA00023146"/>
    </source>
</evidence>
<keyword evidence="3 7" id="KW-0547">Nucleotide-binding</keyword>
<gene>
    <name evidence="7 9" type="primary">asnS</name>
    <name evidence="9" type="ORF">Pla108_07770</name>
</gene>
<evidence type="ECO:0000313" key="10">
    <source>
        <dbReference type="Proteomes" id="UP000317421"/>
    </source>
</evidence>
<dbReference type="AlphaFoldDB" id="A0A5C6AIK3"/>
<evidence type="ECO:0000313" key="9">
    <source>
        <dbReference type="EMBL" id="TWT99834.1"/>
    </source>
</evidence>
<evidence type="ECO:0000256" key="7">
    <source>
        <dbReference type="HAMAP-Rule" id="MF_00534"/>
    </source>
</evidence>
<dbReference type="InterPro" id="IPR012340">
    <property type="entry name" value="NA-bd_OB-fold"/>
</dbReference>
<dbReference type="GO" id="GO:0004816">
    <property type="term" value="F:asparagine-tRNA ligase activity"/>
    <property type="evidence" value="ECO:0007669"/>
    <property type="project" value="UniProtKB-UniRule"/>
</dbReference>
<comment type="caution">
    <text evidence="9">The sequence shown here is derived from an EMBL/GenBank/DDBJ whole genome shotgun (WGS) entry which is preliminary data.</text>
</comment>
<comment type="subunit">
    <text evidence="7">Homodimer.</text>
</comment>
<dbReference type="CDD" id="cd00776">
    <property type="entry name" value="AsxRS_core"/>
    <property type="match status" value="1"/>
</dbReference>
<dbReference type="EC" id="6.1.1.22" evidence="7"/>
<name>A0A5C6AIK3_9BACT</name>
<keyword evidence="7" id="KW-0963">Cytoplasm</keyword>
<dbReference type="InterPro" id="IPR004522">
    <property type="entry name" value="Asn-tRNA-ligase"/>
</dbReference>
<dbReference type="InterPro" id="IPR002312">
    <property type="entry name" value="Asp/Asn-tRNA-synth_IIb"/>
</dbReference>
<dbReference type="InterPro" id="IPR004365">
    <property type="entry name" value="NA-bd_OB_tRNA"/>
</dbReference>
<dbReference type="GO" id="GO:0006421">
    <property type="term" value="P:asparaginyl-tRNA aminoacylation"/>
    <property type="evidence" value="ECO:0007669"/>
    <property type="project" value="UniProtKB-UniRule"/>
</dbReference>
<feature type="domain" description="Aminoacyl-transfer RNA synthetases class-II family profile" evidence="8">
    <location>
        <begin position="153"/>
        <end position="475"/>
    </location>
</feature>
<keyword evidence="5 7" id="KW-0648">Protein biosynthesis</keyword>
<keyword evidence="6 7" id="KW-0030">Aminoacyl-tRNA synthetase</keyword>
<dbReference type="NCBIfam" id="TIGR00457">
    <property type="entry name" value="asnS"/>
    <property type="match status" value="1"/>
</dbReference>
<accession>A0A5C6AIK3</accession>
<sequence>MGDEGRGVRSYQTQTTPMKKLSVKEARLEGAIGAAAKIEGWVRTRRDSKAGFSFIEVNDGSCLGNLQVIAPVELADYESEIKHLTAGCSLTVTGEIVASAGGGQATELKADSVLVHGWAEPTTYPLQKKRHSLEKLREWAHLRPRTNAIGAVMRVRHRVSKSIHDFFHEDGFLYTHTPIITASDCEGAGEMFRVTTLDADKPPRDDKGAVDHTQDFFGRPAYLTVSGQLEGELYASALGKVYTFGPTFRAENSNTSRHLAEFWMVEPEVAFFELTDNIDLAERFLKRIVADVLRDCQEDLALFQQHIDKTVMERLEGLHNGSFTRLPYTEAVELLEGSGEPFEYPVQWGTDLQAEHERWLTEKHFAGPVVLTDYPASIKPFYMFVNEPDDQGRRTVRAMDVLVPGVGEIIGGSQREHRLDILEARMAEQGLNPADYWWYADLRRYGTVPHAGFGLGLERMVQYVTGMANIRDVIPFPRTPGSAEF</sequence>
<dbReference type="GO" id="GO:0005524">
    <property type="term" value="F:ATP binding"/>
    <property type="evidence" value="ECO:0007669"/>
    <property type="project" value="UniProtKB-UniRule"/>
</dbReference>
<dbReference type="PRINTS" id="PR01042">
    <property type="entry name" value="TRNASYNTHASP"/>
</dbReference>
<proteinExistence type="inferred from homology"/>
<organism evidence="9 10">
    <name type="scientific">Botrimarina colliarenosi</name>
    <dbReference type="NCBI Taxonomy" id="2528001"/>
    <lineage>
        <taxon>Bacteria</taxon>
        <taxon>Pseudomonadati</taxon>
        <taxon>Planctomycetota</taxon>
        <taxon>Planctomycetia</taxon>
        <taxon>Pirellulales</taxon>
        <taxon>Lacipirellulaceae</taxon>
        <taxon>Botrimarina</taxon>
    </lineage>
</organism>
<dbReference type="SUPFAM" id="SSF50249">
    <property type="entry name" value="Nucleic acid-binding proteins"/>
    <property type="match status" value="1"/>
</dbReference>
<evidence type="ECO:0000256" key="1">
    <source>
        <dbReference type="ARBA" id="ARBA00008226"/>
    </source>
</evidence>
<dbReference type="Pfam" id="PF00152">
    <property type="entry name" value="tRNA-synt_2"/>
    <property type="match status" value="1"/>
</dbReference>
<dbReference type="Pfam" id="PF01336">
    <property type="entry name" value="tRNA_anti-codon"/>
    <property type="match status" value="1"/>
</dbReference>
<dbReference type="Gene3D" id="3.30.930.10">
    <property type="entry name" value="Bira Bifunctional Protein, Domain 2"/>
    <property type="match status" value="1"/>
</dbReference>
<evidence type="ECO:0000256" key="2">
    <source>
        <dbReference type="ARBA" id="ARBA00022598"/>
    </source>
</evidence>
<dbReference type="PANTHER" id="PTHR22594:SF34">
    <property type="entry name" value="ASPARAGINE--TRNA LIGASE, MITOCHONDRIAL-RELATED"/>
    <property type="match status" value="1"/>
</dbReference>
<protein>
    <recommendedName>
        <fullName evidence="7">Asparagine--tRNA ligase</fullName>
        <ecNumber evidence="7">6.1.1.22</ecNumber>
    </recommendedName>
    <alternativeName>
        <fullName evidence="7">Asparaginyl-tRNA synthetase</fullName>
        <shortName evidence="7">AsnRS</shortName>
    </alternativeName>
</protein>
<evidence type="ECO:0000256" key="5">
    <source>
        <dbReference type="ARBA" id="ARBA00022917"/>
    </source>
</evidence>
<evidence type="ECO:0000259" key="8">
    <source>
        <dbReference type="PROSITE" id="PS50862"/>
    </source>
</evidence>
<comment type="similarity">
    <text evidence="1 7">Belongs to the class-II aminoacyl-tRNA synthetase family.</text>
</comment>
<keyword evidence="4 7" id="KW-0067">ATP-binding</keyword>
<dbReference type="GO" id="GO:0003676">
    <property type="term" value="F:nucleic acid binding"/>
    <property type="evidence" value="ECO:0007669"/>
    <property type="project" value="InterPro"/>
</dbReference>
<dbReference type="EMBL" id="SJPR01000001">
    <property type="protein sequence ID" value="TWT99834.1"/>
    <property type="molecule type" value="Genomic_DNA"/>
</dbReference>
<dbReference type="Gene3D" id="2.40.50.140">
    <property type="entry name" value="Nucleic acid-binding proteins"/>
    <property type="match status" value="1"/>
</dbReference>
<dbReference type="HAMAP" id="MF_00534">
    <property type="entry name" value="Asn_tRNA_synth"/>
    <property type="match status" value="1"/>
</dbReference>
<keyword evidence="10" id="KW-1185">Reference proteome</keyword>
<dbReference type="Proteomes" id="UP000317421">
    <property type="component" value="Unassembled WGS sequence"/>
</dbReference>
<dbReference type="CDD" id="cd04318">
    <property type="entry name" value="EcAsnRS_like_N"/>
    <property type="match status" value="1"/>
</dbReference>
<dbReference type="PANTHER" id="PTHR22594">
    <property type="entry name" value="ASPARTYL/LYSYL-TRNA SYNTHETASE"/>
    <property type="match status" value="1"/>
</dbReference>
<dbReference type="NCBIfam" id="NF003037">
    <property type="entry name" value="PRK03932.1"/>
    <property type="match status" value="1"/>
</dbReference>
<evidence type="ECO:0000256" key="3">
    <source>
        <dbReference type="ARBA" id="ARBA00022741"/>
    </source>
</evidence>
<dbReference type="InterPro" id="IPR004364">
    <property type="entry name" value="Aa-tRNA-synt_II"/>
</dbReference>
<comment type="catalytic activity">
    <reaction evidence="7">
        <text>tRNA(Asn) + L-asparagine + ATP = L-asparaginyl-tRNA(Asn) + AMP + diphosphate + H(+)</text>
        <dbReference type="Rhea" id="RHEA:11180"/>
        <dbReference type="Rhea" id="RHEA-COMP:9659"/>
        <dbReference type="Rhea" id="RHEA-COMP:9674"/>
        <dbReference type="ChEBI" id="CHEBI:15378"/>
        <dbReference type="ChEBI" id="CHEBI:30616"/>
        <dbReference type="ChEBI" id="CHEBI:33019"/>
        <dbReference type="ChEBI" id="CHEBI:58048"/>
        <dbReference type="ChEBI" id="CHEBI:78442"/>
        <dbReference type="ChEBI" id="CHEBI:78515"/>
        <dbReference type="ChEBI" id="CHEBI:456215"/>
        <dbReference type="EC" id="6.1.1.22"/>
    </reaction>
</comment>
<dbReference type="InterPro" id="IPR045864">
    <property type="entry name" value="aa-tRNA-synth_II/BPL/LPL"/>
</dbReference>
<keyword evidence="2 7" id="KW-0436">Ligase</keyword>
<dbReference type="InterPro" id="IPR006195">
    <property type="entry name" value="aa-tRNA-synth_II"/>
</dbReference>